<dbReference type="AlphaFoldDB" id="A0A1R1X6Q6"/>
<dbReference type="Pfam" id="PF01368">
    <property type="entry name" value="DHH"/>
    <property type="match status" value="1"/>
</dbReference>
<accession>A0A1R1X6Q6</accession>
<dbReference type="GO" id="GO:0004309">
    <property type="term" value="F:exopolyphosphatase activity"/>
    <property type="evidence" value="ECO:0007669"/>
    <property type="project" value="TreeGrafter"/>
</dbReference>
<evidence type="ECO:0000256" key="2">
    <source>
        <dbReference type="ARBA" id="ARBA00022723"/>
    </source>
</evidence>
<keyword evidence="2" id="KW-0479">Metal-binding</keyword>
<dbReference type="InterPro" id="IPR004097">
    <property type="entry name" value="DHHA2"/>
</dbReference>
<sequence>MISFKTFTDSILKNKTAISSISNSKSFNFVIGNQAADLDSTVSAIALGYYLSLTPGNSQLENLKNTAIFPLINTSSATSKYRLDVKFVLENFLSKNSNNNLDTSEKFGIYIDETHPDLEHLLSNPDNSNSSVYLVDHNSLNIKQTFMDKFVNGIVDHHFDEKLHLNAKIRNIHPVCSCTSLVVLMIKNRLEELQISDYRESMPPNLIMSLLSSLSIDTSNFNDSVVEKIKDADIEATEWLLNLLDKYGTSVDSELEKVSTAAAIIPESKKVRNKSSNPLFANFSNKLFKYFTLLHSLKSDISQLDLTDLFEKDYKLVSAENESFGIINYGTSSIPARLAYLVKKFGVNLISKKMHQFAHSNNLQAFIFLNSGKSKDFSNNLSTSTHHQPDYGAFGREVSIFFSPNMQLFDRASINTTIDLLAKSDLQLTPYNFSRPNNHGTLAGSSHLEQDYNDTNSLENDVYFFTQNNSLATRKQLIPIVSNILSQIKPKRSGNNPNL</sequence>
<dbReference type="Gene3D" id="3.10.310.20">
    <property type="entry name" value="DHHA2 domain"/>
    <property type="match status" value="1"/>
</dbReference>
<dbReference type="Gene3D" id="3.90.1640.10">
    <property type="entry name" value="inorganic pyrophosphatase (n-terminal core)"/>
    <property type="match status" value="1"/>
</dbReference>
<evidence type="ECO:0000256" key="1">
    <source>
        <dbReference type="ARBA" id="ARBA00001936"/>
    </source>
</evidence>
<evidence type="ECO:0000259" key="5">
    <source>
        <dbReference type="SMART" id="SM01131"/>
    </source>
</evidence>
<feature type="domain" description="DHHA2" evidence="5">
    <location>
        <begin position="291"/>
        <end position="485"/>
    </location>
</feature>
<dbReference type="InterPro" id="IPR038763">
    <property type="entry name" value="DHH_sf"/>
</dbReference>
<comment type="cofactor">
    <cofactor evidence="1">
        <name>Mn(2+)</name>
        <dbReference type="ChEBI" id="CHEBI:29035"/>
    </cofactor>
</comment>
<dbReference type="InterPro" id="IPR001667">
    <property type="entry name" value="DDH_dom"/>
</dbReference>
<dbReference type="GO" id="GO:0005737">
    <property type="term" value="C:cytoplasm"/>
    <property type="evidence" value="ECO:0007669"/>
    <property type="project" value="InterPro"/>
</dbReference>
<dbReference type="OrthoDB" id="374045at2759"/>
<dbReference type="PANTHER" id="PTHR12112:SF39">
    <property type="entry name" value="EG:152A3.5 PROTEIN (FBGN0003116_PN PROTEIN)"/>
    <property type="match status" value="1"/>
</dbReference>
<evidence type="ECO:0000313" key="7">
    <source>
        <dbReference type="Proteomes" id="UP000187283"/>
    </source>
</evidence>
<evidence type="ECO:0000313" key="6">
    <source>
        <dbReference type="EMBL" id="OMJ10321.1"/>
    </source>
</evidence>
<dbReference type="SUPFAM" id="SSF64182">
    <property type="entry name" value="DHH phosphoesterases"/>
    <property type="match status" value="1"/>
</dbReference>
<dbReference type="STRING" id="133412.A0A1R1X6Q6"/>
<dbReference type="GO" id="GO:0046872">
    <property type="term" value="F:metal ion binding"/>
    <property type="evidence" value="ECO:0007669"/>
    <property type="project" value="UniProtKB-KW"/>
</dbReference>
<protein>
    <submittedName>
        <fullName evidence="6">Exopolyphosphatase</fullName>
    </submittedName>
</protein>
<name>A0A1R1X6Q6_9FUNG</name>
<organism evidence="6 7">
    <name type="scientific">Smittium culicis</name>
    <dbReference type="NCBI Taxonomy" id="133412"/>
    <lineage>
        <taxon>Eukaryota</taxon>
        <taxon>Fungi</taxon>
        <taxon>Fungi incertae sedis</taxon>
        <taxon>Zoopagomycota</taxon>
        <taxon>Kickxellomycotina</taxon>
        <taxon>Harpellomycetes</taxon>
        <taxon>Harpellales</taxon>
        <taxon>Legeriomycetaceae</taxon>
        <taxon>Smittium</taxon>
    </lineage>
</organism>
<dbReference type="InterPro" id="IPR038222">
    <property type="entry name" value="DHHA2_dom_sf"/>
</dbReference>
<evidence type="ECO:0000256" key="4">
    <source>
        <dbReference type="ARBA" id="ARBA00023211"/>
    </source>
</evidence>
<dbReference type="SMART" id="SM01131">
    <property type="entry name" value="DHHA2"/>
    <property type="match status" value="1"/>
</dbReference>
<keyword evidence="7" id="KW-1185">Reference proteome</keyword>
<evidence type="ECO:0000256" key="3">
    <source>
        <dbReference type="ARBA" id="ARBA00022801"/>
    </source>
</evidence>
<keyword evidence="4" id="KW-0464">Manganese</keyword>
<gene>
    <name evidence="6" type="ORF">AYI70_g10394</name>
</gene>
<dbReference type="Proteomes" id="UP000187283">
    <property type="component" value="Unassembled WGS sequence"/>
</dbReference>
<proteinExistence type="predicted"/>
<comment type="caution">
    <text evidence="6">The sequence shown here is derived from an EMBL/GenBank/DDBJ whole genome shotgun (WGS) entry which is preliminary data.</text>
</comment>
<dbReference type="PANTHER" id="PTHR12112">
    <property type="entry name" value="BNIP - RELATED"/>
    <property type="match status" value="1"/>
</dbReference>
<keyword evidence="3" id="KW-0378">Hydrolase</keyword>
<dbReference type="EMBL" id="LSSN01005058">
    <property type="protein sequence ID" value="OMJ10321.1"/>
    <property type="molecule type" value="Genomic_DNA"/>
</dbReference>
<reference evidence="6 7" key="1">
    <citation type="submission" date="2017-01" db="EMBL/GenBank/DDBJ databases">
        <authorList>
            <person name="Mah S.A."/>
            <person name="Swanson W.J."/>
            <person name="Moy G.W."/>
            <person name="Vacquier V.D."/>
        </authorList>
    </citation>
    <scope>NUCLEOTIDE SEQUENCE [LARGE SCALE GENOMIC DNA]</scope>
    <source>
        <strain evidence="6 7">GSMNP</strain>
    </source>
</reference>
<dbReference type="Pfam" id="PF02833">
    <property type="entry name" value="DHHA2"/>
    <property type="match status" value="1"/>
</dbReference>